<evidence type="ECO:0000256" key="1">
    <source>
        <dbReference type="SAM" id="MobiDB-lite"/>
    </source>
</evidence>
<feature type="region of interest" description="Disordered" evidence="1">
    <location>
        <begin position="132"/>
        <end position="158"/>
    </location>
</feature>
<dbReference type="AlphaFoldDB" id="A0A8H3HYX5"/>
<protein>
    <submittedName>
        <fullName evidence="2">Uncharacterized protein</fullName>
    </submittedName>
</protein>
<dbReference type="PANTHER" id="PTHR14614:SF162">
    <property type="entry name" value="EXPRESSED PROTEIN"/>
    <property type="match status" value="1"/>
</dbReference>
<dbReference type="GO" id="GO:0005634">
    <property type="term" value="C:nucleus"/>
    <property type="evidence" value="ECO:0007669"/>
    <property type="project" value="TreeGrafter"/>
</dbReference>
<gene>
    <name evidence="2" type="ORF">RDB_LOCUS88215</name>
</gene>
<dbReference type="PANTHER" id="PTHR14614">
    <property type="entry name" value="HEPATOCELLULAR CARCINOMA-ASSOCIATED ANTIGEN"/>
    <property type="match status" value="1"/>
</dbReference>
<evidence type="ECO:0000313" key="3">
    <source>
        <dbReference type="Proteomes" id="UP000663827"/>
    </source>
</evidence>
<dbReference type="InterPro" id="IPR029063">
    <property type="entry name" value="SAM-dependent_MTases_sf"/>
</dbReference>
<comment type="caution">
    <text evidence="2">The sequence shown here is derived from an EMBL/GenBank/DDBJ whole genome shotgun (WGS) entry which is preliminary data.</text>
</comment>
<dbReference type="SUPFAM" id="SSF53335">
    <property type="entry name" value="S-adenosyl-L-methionine-dependent methyltransferases"/>
    <property type="match status" value="1"/>
</dbReference>
<proteinExistence type="predicted"/>
<dbReference type="GO" id="GO:0005737">
    <property type="term" value="C:cytoplasm"/>
    <property type="evidence" value="ECO:0007669"/>
    <property type="project" value="TreeGrafter"/>
</dbReference>
<name>A0A8H3HYX5_9AGAM</name>
<sequence length="447" mass="49302">MFEYLSFLRPPPEACPLGQPVTFVPQIANDLRTEPCETEHNIYYAWQTDPGVPDQAGFTKLTTWRPGTGSYKPLSVALPCGARLGDTWRLCLAVDLGSKNWPQPMLLDLVQNDFGQSPFPVTSLPITVLAGESAGPTGKARGNKPSPNKPKAKSKPAEINISKQEKIERFYLLPSNWGVLRITEQTSFDLDKKIWDSGVAVSSWLAKLFTSPKSPGRAHELIEHFRTRLQPVRGRDRALQIIELGTGTGLVSLVLGALLAQCGSKNDHMGDSGPVIHVRILATDLPSAIELIDHNKASNSHLFNGNARGFEGLEDTRRACEIELHAAELDWDSPIPSSIWPRDHNSGAQYPFDVIIMADVTYNTASFRALLDTITGLLREPRAPGLSAIVLLAYKSRDPAERTLWTDAQSRGITFVLVDTVKGVREPAVEIWLGGWERDVRSIWADT</sequence>
<dbReference type="Pfam" id="PF10294">
    <property type="entry name" value="Methyltransf_16"/>
    <property type="match status" value="1"/>
</dbReference>
<dbReference type="Proteomes" id="UP000663827">
    <property type="component" value="Unassembled WGS sequence"/>
</dbReference>
<dbReference type="InterPro" id="IPR019410">
    <property type="entry name" value="Methyltransf_16"/>
</dbReference>
<evidence type="ECO:0000313" key="2">
    <source>
        <dbReference type="EMBL" id="CAE7150876.1"/>
    </source>
</evidence>
<reference evidence="2" key="1">
    <citation type="submission" date="2021-01" db="EMBL/GenBank/DDBJ databases">
        <authorList>
            <person name="Kaushik A."/>
        </authorList>
    </citation>
    <scope>NUCLEOTIDE SEQUENCE</scope>
    <source>
        <strain evidence="2">AG5</strain>
    </source>
</reference>
<organism evidence="2 3">
    <name type="scientific">Rhizoctonia solani</name>
    <dbReference type="NCBI Taxonomy" id="456999"/>
    <lineage>
        <taxon>Eukaryota</taxon>
        <taxon>Fungi</taxon>
        <taxon>Dikarya</taxon>
        <taxon>Basidiomycota</taxon>
        <taxon>Agaricomycotina</taxon>
        <taxon>Agaricomycetes</taxon>
        <taxon>Cantharellales</taxon>
        <taxon>Ceratobasidiaceae</taxon>
        <taxon>Rhizoctonia</taxon>
    </lineage>
</organism>
<dbReference type="GO" id="GO:0008757">
    <property type="term" value="F:S-adenosylmethionine-dependent methyltransferase activity"/>
    <property type="evidence" value="ECO:0007669"/>
    <property type="project" value="UniProtKB-ARBA"/>
</dbReference>
<dbReference type="Gene3D" id="3.40.50.150">
    <property type="entry name" value="Vaccinia Virus protein VP39"/>
    <property type="match status" value="1"/>
</dbReference>
<accession>A0A8H3HYX5</accession>
<dbReference type="EMBL" id="CAJNJQ010001811">
    <property type="protein sequence ID" value="CAE7150876.1"/>
    <property type="molecule type" value="Genomic_DNA"/>
</dbReference>